<protein>
    <recommendedName>
        <fullName evidence="2">UPF0102 protein SAMN04487788_1766</fullName>
    </recommendedName>
</protein>
<dbReference type="PANTHER" id="PTHR34039:SF1">
    <property type="entry name" value="UPF0102 PROTEIN YRAN"/>
    <property type="match status" value="1"/>
</dbReference>
<gene>
    <name evidence="3" type="ORF">SAMN04487788_1766</name>
</gene>
<keyword evidence="3" id="KW-0540">Nuclease</keyword>
<dbReference type="EMBL" id="FNJN01000003">
    <property type="protein sequence ID" value="SDP00193.1"/>
    <property type="molecule type" value="Genomic_DNA"/>
</dbReference>
<dbReference type="NCBIfam" id="TIGR00252">
    <property type="entry name" value="YraN family protein"/>
    <property type="match status" value="1"/>
</dbReference>
<dbReference type="HAMAP" id="MF_00048">
    <property type="entry name" value="UPF0102"/>
    <property type="match status" value="1"/>
</dbReference>
<dbReference type="SUPFAM" id="SSF52980">
    <property type="entry name" value="Restriction endonuclease-like"/>
    <property type="match status" value="1"/>
</dbReference>
<dbReference type="AlphaFoldDB" id="A0A1H0P5D0"/>
<evidence type="ECO:0000313" key="4">
    <source>
        <dbReference type="Proteomes" id="UP000186456"/>
    </source>
</evidence>
<dbReference type="InterPro" id="IPR003509">
    <property type="entry name" value="UPF0102_YraN-like"/>
</dbReference>
<dbReference type="NCBIfam" id="NF009150">
    <property type="entry name" value="PRK12497.1-3"/>
    <property type="match status" value="1"/>
</dbReference>
<proteinExistence type="inferred from homology"/>
<evidence type="ECO:0000313" key="3">
    <source>
        <dbReference type="EMBL" id="SDP00193.1"/>
    </source>
</evidence>
<dbReference type="CDD" id="cd20736">
    <property type="entry name" value="PoNe_Nuclease"/>
    <property type="match status" value="1"/>
</dbReference>
<evidence type="ECO:0000256" key="1">
    <source>
        <dbReference type="ARBA" id="ARBA00006738"/>
    </source>
</evidence>
<keyword evidence="3" id="KW-0255">Endonuclease</keyword>
<dbReference type="NCBIfam" id="NF009154">
    <property type="entry name" value="PRK12497.3-3"/>
    <property type="match status" value="1"/>
</dbReference>
<dbReference type="InterPro" id="IPR011856">
    <property type="entry name" value="tRNA_endonuc-like_dom_sf"/>
</dbReference>
<comment type="similarity">
    <text evidence="1 2">Belongs to the UPF0102 family.</text>
</comment>
<dbReference type="Pfam" id="PF02021">
    <property type="entry name" value="UPF0102"/>
    <property type="match status" value="1"/>
</dbReference>
<dbReference type="InterPro" id="IPR011335">
    <property type="entry name" value="Restrct_endonuc-II-like"/>
</dbReference>
<dbReference type="GO" id="GO:0004519">
    <property type="term" value="F:endonuclease activity"/>
    <property type="evidence" value="ECO:0007669"/>
    <property type="project" value="UniProtKB-KW"/>
</dbReference>
<evidence type="ECO:0000256" key="2">
    <source>
        <dbReference type="HAMAP-Rule" id="MF_00048"/>
    </source>
</evidence>
<sequence length="127" mass="14336">MDATLSGMAAKDELGRAGEDRAVAYLRDDGYRILTRNWRCDQGEIDIVAARDDTLVVVEVKTRRTEDYGHPFEAIDARKAQRLWRLAMAWLAAHPEEARGRRLRVDAIGLVGPDPARARLEHLEDAL</sequence>
<dbReference type="GO" id="GO:0003676">
    <property type="term" value="F:nucleic acid binding"/>
    <property type="evidence" value="ECO:0007669"/>
    <property type="project" value="InterPro"/>
</dbReference>
<name>A0A1H0P5D0_MICTS</name>
<accession>A0A1H0P5D0</accession>
<reference evidence="3 4" key="1">
    <citation type="submission" date="2016-10" db="EMBL/GenBank/DDBJ databases">
        <authorList>
            <person name="de Groot N.N."/>
        </authorList>
    </citation>
    <scope>NUCLEOTIDE SEQUENCE [LARGE SCALE GENOMIC DNA]</scope>
    <source>
        <strain evidence="3 4">StLB037</strain>
    </source>
</reference>
<keyword evidence="3" id="KW-0378">Hydrolase</keyword>
<organism evidence="3 4">
    <name type="scientific">Microbacterium testaceum (strain StLB037)</name>
    <dbReference type="NCBI Taxonomy" id="979556"/>
    <lineage>
        <taxon>Bacteria</taxon>
        <taxon>Bacillati</taxon>
        <taxon>Actinomycetota</taxon>
        <taxon>Actinomycetes</taxon>
        <taxon>Micrococcales</taxon>
        <taxon>Microbacteriaceae</taxon>
        <taxon>Microbacterium</taxon>
    </lineage>
</organism>
<dbReference type="PANTHER" id="PTHR34039">
    <property type="entry name" value="UPF0102 PROTEIN YRAN"/>
    <property type="match status" value="1"/>
</dbReference>
<dbReference type="Proteomes" id="UP000186456">
    <property type="component" value="Unassembled WGS sequence"/>
</dbReference>
<dbReference type="Gene3D" id="3.40.1350.10">
    <property type="match status" value="1"/>
</dbReference>